<dbReference type="PANTHER" id="PTHR46940">
    <property type="entry name" value="NKAP DOMAIN-CONTAINING 1"/>
    <property type="match status" value="1"/>
</dbReference>
<proteinExistence type="predicted"/>
<dbReference type="OrthoDB" id="8197488at2759"/>
<dbReference type="PANTHER" id="PTHR46940:SF1">
    <property type="entry name" value="NKAP DOMAIN CONTAINING 1"/>
    <property type="match status" value="1"/>
</dbReference>
<feature type="region of interest" description="Disordered" evidence="1">
    <location>
        <begin position="338"/>
        <end position="414"/>
    </location>
</feature>
<feature type="region of interest" description="Disordered" evidence="1">
    <location>
        <begin position="127"/>
        <end position="311"/>
    </location>
</feature>
<evidence type="ECO:0000313" key="2">
    <source>
        <dbReference type="EMBL" id="KAE9523835.1"/>
    </source>
</evidence>
<feature type="compositionally biased region" description="Basic residues" evidence="1">
    <location>
        <begin position="185"/>
        <end position="207"/>
    </location>
</feature>
<feature type="compositionally biased region" description="Basic residues" evidence="1">
    <location>
        <begin position="248"/>
        <end position="262"/>
    </location>
</feature>
<feature type="compositionally biased region" description="Basic residues" evidence="1">
    <location>
        <begin position="219"/>
        <end position="240"/>
    </location>
</feature>
<feature type="compositionally biased region" description="Basic residues" evidence="1">
    <location>
        <begin position="150"/>
        <end position="163"/>
    </location>
</feature>
<dbReference type="Pfam" id="PF15692">
    <property type="entry name" value="NKAP"/>
    <property type="match status" value="1"/>
</dbReference>
<dbReference type="EMBL" id="VYZN01000075">
    <property type="protein sequence ID" value="KAE9523835.1"/>
    <property type="molecule type" value="Genomic_DNA"/>
</dbReference>
<feature type="compositionally biased region" description="Basic and acidic residues" evidence="1">
    <location>
        <begin position="60"/>
        <end position="92"/>
    </location>
</feature>
<sequence length="534" mass="61829">MKLNIFNLMQRYVTKHYPIISKSIEFLSFGVFIYESQLIIWAYMNPSNSDSSTNELNMSRNERHRSDKRASSSRARSKESPRRELENVVKRARKDRDQSQYWINKVLEAEEKDPNRWKHSGYKELYSDRRSRSISRRSSSSFSSSCSRTSIRRSPSHKRRKPLSRSPDLRRSRRSLSLRRGSPLNRRRSPYRTRKSPLTLHSRRRRRSTSESPTANGSRIRRSRSLSRRRRSPLLGRSRRLGITSPPPKRRVSKKHGLKRIRTSSAEEVRSSSVSSCSDSHCSVCEARIPAARREPPPEPLARPKSPKMSRPVIPIHERSRSRSFSVPRYTPVVEVSSTTGLPKAGPIPEPVNTKTKRIKKVKSHKKKKSHRSKSSQIETAVLHQPTIKVESMSEEESSVGGSDMPMSSSSGGQLTLSERFSKMAQMGRAHELPQRSLRVTAGDEFRVEMGSPPHPFPTPALGSLPEGTSIEDVKGRYAYYKDQGYLGDLTLTDYVKWEEWWYKYQDWLEAERAYDAHLDRYRDRRYRDEPPIF</sequence>
<comment type="caution">
    <text evidence="2">The sequence shown here is derived from an EMBL/GenBank/DDBJ whole genome shotgun (WGS) entry which is preliminary data.</text>
</comment>
<feature type="compositionally biased region" description="Low complexity" evidence="1">
    <location>
        <begin position="271"/>
        <end position="290"/>
    </location>
</feature>
<dbReference type="AlphaFoldDB" id="A0A6G0T0F8"/>
<feature type="compositionally biased region" description="Basic residues" evidence="1">
    <location>
        <begin position="355"/>
        <end position="374"/>
    </location>
</feature>
<dbReference type="Proteomes" id="UP000475862">
    <property type="component" value="Unassembled WGS sequence"/>
</dbReference>
<evidence type="ECO:0000313" key="3">
    <source>
        <dbReference type="Proteomes" id="UP000475862"/>
    </source>
</evidence>
<organism evidence="2 3">
    <name type="scientific">Aphis glycines</name>
    <name type="common">Soybean aphid</name>
    <dbReference type="NCBI Taxonomy" id="307491"/>
    <lineage>
        <taxon>Eukaryota</taxon>
        <taxon>Metazoa</taxon>
        <taxon>Ecdysozoa</taxon>
        <taxon>Arthropoda</taxon>
        <taxon>Hexapoda</taxon>
        <taxon>Insecta</taxon>
        <taxon>Pterygota</taxon>
        <taxon>Neoptera</taxon>
        <taxon>Paraneoptera</taxon>
        <taxon>Hemiptera</taxon>
        <taxon>Sternorrhyncha</taxon>
        <taxon>Aphidomorpha</taxon>
        <taxon>Aphidoidea</taxon>
        <taxon>Aphididae</taxon>
        <taxon>Aphidini</taxon>
        <taxon>Aphis</taxon>
        <taxon>Aphis</taxon>
    </lineage>
</organism>
<keyword evidence="3" id="KW-1185">Reference proteome</keyword>
<feature type="compositionally biased region" description="Low complexity" evidence="1">
    <location>
        <begin position="399"/>
        <end position="413"/>
    </location>
</feature>
<feature type="compositionally biased region" description="Polar residues" evidence="1">
    <location>
        <begin position="49"/>
        <end position="59"/>
    </location>
</feature>
<accession>A0A6G0T0F8</accession>
<dbReference type="InterPro" id="IPR043407">
    <property type="entry name" value="Nkap_D1"/>
</dbReference>
<reference evidence="2 3" key="1">
    <citation type="submission" date="2019-08" db="EMBL/GenBank/DDBJ databases">
        <title>The genome of the soybean aphid Biotype 1, its phylome, world population structure and adaptation to the North American continent.</title>
        <authorList>
            <person name="Giordano R."/>
            <person name="Donthu R.K."/>
            <person name="Hernandez A.G."/>
            <person name="Wright C.L."/>
            <person name="Zimin A.V."/>
        </authorList>
    </citation>
    <scope>NUCLEOTIDE SEQUENCE [LARGE SCALE GENOMIC DNA]</scope>
    <source>
        <tissue evidence="2">Whole aphids</tissue>
    </source>
</reference>
<evidence type="ECO:0000256" key="1">
    <source>
        <dbReference type="SAM" id="MobiDB-lite"/>
    </source>
</evidence>
<feature type="region of interest" description="Disordered" evidence="1">
    <location>
        <begin position="49"/>
        <end position="92"/>
    </location>
</feature>
<name>A0A6G0T0F8_APHGL</name>
<protein>
    <submittedName>
        <fullName evidence="2">Uncharacterized protein</fullName>
    </submittedName>
</protein>
<feature type="compositionally biased region" description="Low complexity" evidence="1">
    <location>
        <begin position="136"/>
        <end position="149"/>
    </location>
</feature>
<gene>
    <name evidence="2" type="ORF">AGLY_015723</name>
</gene>